<keyword evidence="5" id="KW-1185">Reference proteome</keyword>
<comment type="similarity">
    <text evidence="1">Belongs to the peptidase S12 family.</text>
</comment>
<evidence type="ECO:0000313" key="4">
    <source>
        <dbReference type="EMBL" id="KAG5987317.1"/>
    </source>
</evidence>
<sequence length="537" mass="59291">MCNGCVKSGLEALTPKISRICSIAGTPGLALHVTFHGEIFHEANFGLADVENQKQTNSNTIFPIGALAKSLTASAVGILVDDGKLEWTTLVKDVLPDFQTRSDTVTNNLTVVDLLCHRTGLAKSNFWWQGAEGVLLLEKSQLLPFYQHLEPTGGFRADWAYSNWGYAIVGEIIEAVSGVSYADFLKQRIFRPLGMRNTSCKPVDLRNPALARPYAAMDDGSPKLLAFPAVNSDTIMGPAMGGTSTAADLSKYADALMKSYHYELTGKGGRPSPLRNAVMQLTGHMFTTRSMLEKSYAFGFYRSQLPSTILGMGPNASYVKQMPTLIPSDVSFGPVLAHGGSLAGYSVAMALLPQIHSSVVVCTNSFALGYVSGWATLAAIEALIETPLPSDYVRLATEAAVSSVNEIQRLRMMLQREKPSFPKPHKPLERYIGRYTHPTFPDWFLEIRQRHGLVNRLEVVFMGLDSQAWLMEHYHGDTFLWLAEREEQVRRGRMTTYLVADHFKLVFGSSRGGDIDSLCWAHEANVPLKEQRFTKKS</sequence>
<accession>A0A9P7SU96</accession>
<evidence type="ECO:0000259" key="2">
    <source>
        <dbReference type="Pfam" id="PF00144"/>
    </source>
</evidence>
<dbReference type="PANTHER" id="PTHR46825">
    <property type="entry name" value="D-ALANYL-D-ALANINE-CARBOXYPEPTIDASE/ENDOPEPTIDASE AMPH"/>
    <property type="match status" value="1"/>
</dbReference>
<dbReference type="Pfam" id="PF00144">
    <property type="entry name" value="Beta-lactamase"/>
    <property type="match status" value="1"/>
</dbReference>
<dbReference type="Gene3D" id="3.40.710.10">
    <property type="entry name" value="DD-peptidase/beta-lactamase superfamily"/>
    <property type="match status" value="1"/>
</dbReference>
<evidence type="ECO:0008006" key="6">
    <source>
        <dbReference type="Google" id="ProtNLM"/>
    </source>
</evidence>
<dbReference type="AlphaFoldDB" id="A0A9P7SU96"/>
<dbReference type="InterPro" id="IPR012338">
    <property type="entry name" value="Beta-lactam/transpept-like"/>
</dbReference>
<reference evidence="4" key="1">
    <citation type="journal article" date="2020" name="bioRxiv">
        <title>Whole genome comparisons of ergot fungi reveals the divergence and evolution of species within the genus Claviceps are the result of varying mechanisms driving genome evolution and host range expansion.</title>
        <authorList>
            <person name="Wyka S.A."/>
            <person name="Mondo S.J."/>
            <person name="Liu M."/>
            <person name="Dettman J."/>
            <person name="Nalam V."/>
            <person name="Broders K.D."/>
        </authorList>
    </citation>
    <scope>NUCLEOTIDE SEQUENCE</scope>
    <source>
        <strain evidence="4">CCC 602</strain>
    </source>
</reference>
<dbReference type="InterPro" id="IPR021860">
    <property type="entry name" value="Peptidase_S12_Pab87-rel_C"/>
</dbReference>
<dbReference type="InterPro" id="IPR050491">
    <property type="entry name" value="AmpC-like"/>
</dbReference>
<protein>
    <recommendedName>
        <fullName evidence="6">Beta-lactamase-related domain-containing protein</fullName>
    </recommendedName>
</protein>
<evidence type="ECO:0000256" key="1">
    <source>
        <dbReference type="ARBA" id="ARBA00038215"/>
    </source>
</evidence>
<dbReference type="PANTHER" id="PTHR46825:SF14">
    <property type="entry name" value="BETA-LACTAMASE-RELATED DOMAIN-CONTAINING PROTEIN"/>
    <property type="match status" value="1"/>
</dbReference>
<evidence type="ECO:0000313" key="5">
    <source>
        <dbReference type="Proteomes" id="UP000748025"/>
    </source>
</evidence>
<dbReference type="SUPFAM" id="SSF56601">
    <property type="entry name" value="beta-lactamase/transpeptidase-like"/>
    <property type="match status" value="1"/>
</dbReference>
<dbReference type="Pfam" id="PF11954">
    <property type="entry name" value="DUF3471"/>
    <property type="match status" value="1"/>
</dbReference>
<dbReference type="Gene3D" id="2.40.128.600">
    <property type="match status" value="1"/>
</dbReference>
<dbReference type="OrthoDB" id="10250282at2759"/>
<gene>
    <name evidence="4" type="ORF">E4U43_005133</name>
</gene>
<dbReference type="Proteomes" id="UP000748025">
    <property type="component" value="Unassembled WGS sequence"/>
</dbReference>
<organism evidence="4 5">
    <name type="scientific">Claviceps pusilla</name>
    <dbReference type="NCBI Taxonomy" id="123648"/>
    <lineage>
        <taxon>Eukaryota</taxon>
        <taxon>Fungi</taxon>
        <taxon>Dikarya</taxon>
        <taxon>Ascomycota</taxon>
        <taxon>Pezizomycotina</taxon>
        <taxon>Sordariomycetes</taxon>
        <taxon>Hypocreomycetidae</taxon>
        <taxon>Hypocreales</taxon>
        <taxon>Clavicipitaceae</taxon>
        <taxon>Claviceps</taxon>
    </lineage>
</organism>
<feature type="domain" description="Peptidase S12 Pab87-related C-terminal" evidence="3">
    <location>
        <begin position="422"/>
        <end position="534"/>
    </location>
</feature>
<dbReference type="EMBL" id="SRPW01003342">
    <property type="protein sequence ID" value="KAG5987317.1"/>
    <property type="molecule type" value="Genomic_DNA"/>
</dbReference>
<comment type="caution">
    <text evidence="4">The sequence shown here is derived from an EMBL/GenBank/DDBJ whole genome shotgun (WGS) entry which is preliminary data.</text>
</comment>
<proteinExistence type="inferred from homology"/>
<evidence type="ECO:0000259" key="3">
    <source>
        <dbReference type="Pfam" id="PF11954"/>
    </source>
</evidence>
<feature type="domain" description="Beta-lactamase-related" evidence="2">
    <location>
        <begin position="25"/>
        <end position="368"/>
    </location>
</feature>
<dbReference type="InterPro" id="IPR001466">
    <property type="entry name" value="Beta-lactam-related"/>
</dbReference>
<name>A0A9P7SU96_9HYPO</name>